<dbReference type="InterPro" id="IPR050131">
    <property type="entry name" value="Peptidase_S8_subtilisin-like"/>
</dbReference>
<dbReference type="PANTHER" id="PTHR43806:SF11">
    <property type="entry name" value="CEREVISIN-RELATED"/>
    <property type="match status" value="1"/>
</dbReference>
<gene>
    <name evidence="9" type="ORF">N0V89_011494</name>
</gene>
<evidence type="ECO:0000313" key="10">
    <source>
        <dbReference type="Proteomes" id="UP001140513"/>
    </source>
</evidence>
<dbReference type="PANTHER" id="PTHR43806">
    <property type="entry name" value="PEPTIDASE S8"/>
    <property type="match status" value="1"/>
</dbReference>
<sequence>MRTSFAVAALAATYANAIAAPAPQDVEALATPEETVDGLIGLSKNSTCAHDPNNSKEVIVMLDKDQVPEAKTLLNKLGRQADNDGVFDVMDNSQWSAIVMNATSKCISYLDDLAEVKMVDETAEVKSFVTQKTGAPWGLQRISNDAGASGDPSGQDFTYSFEDTNLGAGVDVYVVDTGVRVSHAVFGGRATEGFSFTDTAADGDGHGTHVAGSAAGAKFGVAQNANIIAVKVLGDDGSGSSSSTIAGMNWVLNNHEKRKTQDGFVGSIMSMSWGLQGTADSVDQAILSALDAGIHVSVAAGNDGTDACGTTPAHLGGANSDVVTVGSVNINNEVSSFSNIGQCVDIYAPGEEILSAWSTGDNVINFLSGTSMATPQNSGVMAYLMAQNPTEFGQNPKALKAELLKMGRQDVISGSLGGSANLLLSNGVNGAVTKKRSVTGSPASWAKKLVDNDLKTRWVVTSDDSTLRF</sequence>
<dbReference type="PRINTS" id="PR00723">
    <property type="entry name" value="SUBTILISIN"/>
</dbReference>
<feature type="active site" description="Charge relay system" evidence="5">
    <location>
        <position position="176"/>
    </location>
</feature>
<dbReference type="InterPro" id="IPR022398">
    <property type="entry name" value="Peptidase_S8_His-AS"/>
</dbReference>
<evidence type="ECO:0000256" key="2">
    <source>
        <dbReference type="ARBA" id="ARBA00022670"/>
    </source>
</evidence>
<dbReference type="InterPro" id="IPR023827">
    <property type="entry name" value="Peptidase_S8_Asp-AS"/>
</dbReference>
<evidence type="ECO:0000256" key="4">
    <source>
        <dbReference type="ARBA" id="ARBA00022825"/>
    </source>
</evidence>
<dbReference type="FunFam" id="3.40.50.200:FF:000007">
    <property type="entry name" value="Subtilisin-like serine protease"/>
    <property type="match status" value="1"/>
</dbReference>
<dbReference type="AlphaFoldDB" id="A0A9W9C5S8"/>
<dbReference type="PROSITE" id="PS00138">
    <property type="entry name" value="SUBTILASE_SER"/>
    <property type="match status" value="1"/>
</dbReference>
<keyword evidence="3 5" id="KW-0378">Hydrolase</keyword>
<dbReference type="PROSITE" id="PS00136">
    <property type="entry name" value="SUBTILASE_ASP"/>
    <property type="match status" value="1"/>
</dbReference>
<dbReference type="InterPro" id="IPR015500">
    <property type="entry name" value="Peptidase_S8_subtilisin-rel"/>
</dbReference>
<comment type="caution">
    <text evidence="9">The sequence shown here is derived from an EMBL/GenBank/DDBJ whole genome shotgun (WGS) entry which is preliminary data.</text>
</comment>
<dbReference type="PROSITE" id="PS00137">
    <property type="entry name" value="SUBTILASE_HIS"/>
    <property type="match status" value="1"/>
</dbReference>
<organism evidence="9 10">
    <name type="scientific">Didymosphaeria variabile</name>
    <dbReference type="NCBI Taxonomy" id="1932322"/>
    <lineage>
        <taxon>Eukaryota</taxon>
        <taxon>Fungi</taxon>
        <taxon>Dikarya</taxon>
        <taxon>Ascomycota</taxon>
        <taxon>Pezizomycotina</taxon>
        <taxon>Dothideomycetes</taxon>
        <taxon>Pleosporomycetidae</taxon>
        <taxon>Pleosporales</taxon>
        <taxon>Massarineae</taxon>
        <taxon>Didymosphaeriaceae</taxon>
        <taxon>Didymosphaeria</taxon>
    </lineage>
</organism>
<dbReference type="CDD" id="cd04077">
    <property type="entry name" value="Peptidases_S8_PCSK9_ProteinaseK_like"/>
    <property type="match status" value="1"/>
</dbReference>
<dbReference type="GO" id="GO:0004252">
    <property type="term" value="F:serine-type endopeptidase activity"/>
    <property type="evidence" value="ECO:0007669"/>
    <property type="project" value="UniProtKB-UniRule"/>
</dbReference>
<reference evidence="9" key="1">
    <citation type="submission" date="2022-10" db="EMBL/GenBank/DDBJ databases">
        <title>Tapping the CABI collections for fungal endophytes: first genome assemblies for Collariella, Neodidymelliopsis, Ascochyta clinopodiicola, Didymella pomorum, Didymosphaeria variabile, Neocosmospora piperis and Neocucurbitaria cava.</title>
        <authorList>
            <person name="Hill R."/>
        </authorList>
    </citation>
    <scope>NUCLEOTIDE SEQUENCE</scope>
    <source>
        <strain evidence="9">IMI 356815</strain>
    </source>
</reference>
<evidence type="ECO:0000256" key="6">
    <source>
        <dbReference type="RuleBase" id="RU003355"/>
    </source>
</evidence>
<evidence type="ECO:0000256" key="3">
    <source>
        <dbReference type="ARBA" id="ARBA00022801"/>
    </source>
</evidence>
<evidence type="ECO:0000256" key="5">
    <source>
        <dbReference type="PROSITE-ProRule" id="PRU01240"/>
    </source>
</evidence>
<keyword evidence="4 5" id="KW-0720">Serine protease</keyword>
<feature type="chain" id="PRO_5040892769" description="Peptidase S8/S53 domain-containing protein" evidence="7">
    <location>
        <begin position="20"/>
        <end position="469"/>
    </location>
</feature>
<dbReference type="InterPro" id="IPR036852">
    <property type="entry name" value="Peptidase_S8/S53_dom_sf"/>
</dbReference>
<accession>A0A9W9C5S8</accession>
<keyword evidence="7" id="KW-0732">Signal</keyword>
<proteinExistence type="inferred from homology"/>
<keyword evidence="10" id="KW-1185">Reference proteome</keyword>
<dbReference type="GeneID" id="80915024"/>
<dbReference type="SUPFAM" id="SSF52743">
    <property type="entry name" value="Subtilisin-like"/>
    <property type="match status" value="1"/>
</dbReference>
<evidence type="ECO:0000256" key="7">
    <source>
        <dbReference type="SAM" id="SignalP"/>
    </source>
</evidence>
<feature type="active site" description="Charge relay system" evidence="5">
    <location>
        <position position="206"/>
    </location>
</feature>
<comment type="similarity">
    <text evidence="1 5 6">Belongs to the peptidase S8 family.</text>
</comment>
<keyword evidence="2 5" id="KW-0645">Protease</keyword>
<protein>
    <recommendedName>
        <fullName evidence="8">Peptidase S8/S53 domain-containing protein</fullName>
    </recommendedName>
</protein>
<feature type="active site" description="Charge relay system" evidence="5">
    <location>
        <position position="371"/>
    </location>
</feature>
<dbReference type="GO" id="GO:0006508">
    <property type="term" value="P:proteolysis"/>
    <property type="evidence" value="ECO:0007669"/>
    <property type="project" value="UniProtKB-KW"/>
</dbReference>
<dbReference type="Gene3D" id="3.40.50.200">
    <property type="entry name" value="Peptidase S8/S53 domain"/>
    <property type="match status" value="1"/>
</dbReference>
<dbReference type="OrthoDB" id="206201at2759"/>
<dbReference type="Pfam" id="PF00082">
    <property type="entry name" value="Peptidase_S8"/>
    <property type="match status" value="1"/>
</dbReference>
<evidence type="ECO:0000313" key="9">
    <source>
        <dbReference type="EMBL" id="KAJ4345364.1"/>
    </source>
</evidence>
<dbReference type="RefSeq" id="XP_056065528.1">
    <property type="nucleotide sequence ID" value="XM_056220225.1"/>
</dbReference>
<dbReference type="InterPro" id="IPR023828">
    <property type="entry name" value="Peptidase_S8_Ser-AS"/>
</dbReference>
<evidence type="ECO:0000259" key="8">
    <source>
        <dbReference type="Pfam" id="PF00082"/>
    </source>
</evidence>
<dbReference type="EMBL" id="JAPEUX010000009">
    <property type="protein sequence ID" value="KAJ4345364.1"/>
    <property type="molecule type" value="Genomic_DNA"/>
</dbReference>
<name>A0A9W9C5S8_9PLEO</name>
<dbReference type="InterPro" id="IPR034193">
    <property type="entry name" value="PCSK9_ProteinaseK-like"/>
</dbReference>
<feature type="signal peptide" evidence="7">
    <location>
        <begin position="1"/>
        <end position="19"/>
    </location>
</feature>
<evidence type="ECO:0000256" key="1">
    <source>
        <dbReference type="ARBA" id="ARBA00011073"/>
    </source>
</evidence>
<dbReference type="InterPro" id="IPR000209">
    <property type="entry name" value="Peptidase_S8/S53_dom"/>
</dbReference>
<dbReference type="PROSITE" id="PS51892">
    <property type="entry name" value="SUBTILASE"/>
    <property type="match status" value="1"/>
</dbReference>
<dbReference type="Proteomes" id="UP001140513">
    <property type="component" value="Unassembled WGS sequence"/>
</dbReference>
<feature type="domain" description="Peptidase S8/S53" evidence="8">
    <location>
        <begin position="167"/>
        <end position="404"/>
    </location>
</feature>